<dbReference type="PANTHER" id="PTHR11070:SF63">
    <property type="entry name" value="DNA HELICASE IV"/>
    <property type="match status" value="1"/>
</dbReference>
<dbReference type="InterPro" id="IPR027417">
    <property type="entry name" value="P-loop_NTPase"/>
</dbReference>
<evidence type="ECO:0000259" key="5">
    <source>
        <dbReference type="Pfam" id="PF13361"/>
    </source>
</evidence>
<dbReference type="PANTHER" id="PTHR11070">
    <property type="entry name" value="UVRD / RECB / PCRA DNA HELICASE FAMILY MEMBER"/>
    <property type="match status" value="1"/>
</dbReference>
<dbReference type="InterPro" id="IPR000212">
    <property type="entry name" value="DNA_helicase_UvrD/REP"/>
</dbReference>
<accession>A0A811T5A7</accession>
<protein>
    <recommendedName>
        <fullName evidence="5">UvrD-like helicase C-terminal domain-containing protein</fullName>
    </recommendedName>
</protein>
<dbReference type="GO" id="GO:0003677">
    <property type="term" value="F:DNA binding"/>
    <property type="evidence" value="ECO:0007669"/>
    <property type="project" value="InterPro"/>
</dbReference>
<reference evidence="6" key="1">
    <citation type="submission" date="2020-10" db="EMBL/GenBank/DDBJ databases">
        <authorList>
            <person name="Hahn C.J."/>
            <person name="Laso-Perez R."/>
            <person name="Vulcano F."/>
            <person name="Vaziourakis K.-M."/>
            <person name="Stokke R."/>
            <person name="Steen I.H."/>
            <person name="Teske A."/>
            <person name="Boetius A."/>
            <person name="Liebeke M."/>
            <person name="Amann R."/>
            <person name="Knittel K."/>
        </authorList>
    </citation>
    <scope>NUCLEOTIDE SEQUENCE</scope>
    <source>
        <strain evidence="6">Gfbio:e3339647-f889-4370-9287-4fb5cb688e4c:AG394J04_GoMArc1</strain>
    </source>
</reference>
<evidence type="ECO:0000256" key="1">
    <source>
        <dbReference type="ARBA" id="ARBA00022741"/>
    </source>
</evidence>
<dbReference type="Pfam" id="PF13361">
    <property type="entry name" value="UvrD_C"/>
    <property type="match status" value="1"/>
</dbReference>
<name>A0A811T5A7_9EURY</name>
<evidence type="ECO:0000256" key="2">
    <source>
        <dbReference type="ARBA" id="ARBA00022801"/>
    </source>
</evidence>
<sequence>MSVHKSKGLQAKVVMVLNVDKDLYGFPCELENPDIFLPAITNNDGLRKQEERRLFYVAITRAKEEVMIYTQKCCESEFITEIKDFTKREELGY</sequence>
<dbReference type="SUPFAM" id="SSF52540">
    <property type="entry name" value="P-loop containing nucleoside triphosphate hydrolases"/>
    <property type="match status" value="1"/>
</dbReference>
<evidence type="ECO:0000313" key="6">
    <source>
        <dbReference type="EMBL" id="CAD6490689.1"/>
    </source>
</evidence>
<dbReference type="EMBL" id="CAJHIP010000001">
    <property type="protein sequence ID" value="CAD6490689.1"/>
    <property type="molecule type" value="Genomic_DNA"/>
</dbReference>
<dbReference type="GO" id="GO:0043138">
    <property type="term" value="F:3'-5' DNA helicase activity"/>
    <property type="evidence" value="ECO:0007669"/>
    <property type="project" value="TreeGrafter"/>
</dbReference>
<dbReference type="GO" id="GO:0005524">
    <property type="term" value="F:ATP binding"/>
    <property type="evidence" value="ECO:0007669"/>
    <property type="project" value="UniProtKB-KW"/>
</dbReference>
<keyword evidence="2" id="KW-0378">Hydrolase</keyword>
<dbReference type="GO" id="GO:0016787">
    <property type="term" value="F:hydrolase activity"/>
    <property type="evidence" value="ECO:0007669"/>
    <property type="project" value="UniProtKB-KW"/>
</dbReference>
<keyword evidence="3" id="KW-0347">Helicase</keyword>
<dbReference type="GO" id="GO:0000725">
    <property type="term" value="P:recombinational repair"/>
    <property type="evidence" value="ECO:0007669"/>
    <property type="project" value="TreeGrafter"/>
</dbReference>
<proteinExistence type="predicted"/>
<dbReference type="InterPro" id="IPR014017">
    <property type="entry name" value="DNA_helicase_UvrD-like_C"/>
</dbReference>
<dbReference type="AlphaFoldDB" id="A0A811T5A7"/>
<dbReference type="GO" id="GO:0005829">
    <property type="term" value="C:cytosol"/>
    <property type="evidence" value="ECO:0007669"/>
    <property type="project" value="TreeGrafter"/>
</dbReference>
<keyword evidence="4" id="KW-0067">ATP-binding</keyword>
<dbReference type="Proteomes" id="UP000603056">
    <property type="component" value="Unassembled WGS sequence"/>
</dbReference>
<evidence type="ECO:0000256" key="4">
    <source>
        <dbReference type="ARBA" id="ARBA00022840"/>
    </source>
</evidence>
<comment type="caution">
    <text evidence="6">The sequence shown here is derived from an EMBL/GenBank/DDBJ whole genome shotgun (WGS) entry which is preliminary data.</text>
</comment>
<gene>
    <name evidence="6" type="ORF">FFODKBPE_00001</name>
</gene>
<organism evidence="6 7">
    <name type="scientific">Candidatus Argoarchaeum ethanivorans</name>
    <dbReference type="NCBI Taxonomy" id="2608793"/>
    <lineage>
        <taxon>Archaea</taxon>
        <taxon>Methanobacteriati</taxon>
        <taxon>Methanobacteriota</taxon>
        <taxon>Stenosarchaea group</taxon>
        <taxon>Methanomicrobia</taxon>
        <taxon>Methanosarcinales</taxon>
        <taxon>Methanosarcinales incertae sedis</taxon>
        <taxon>GOM Arc I cluster</taxon>
        <taxon>Candidatus Argoarchaeum</taxon>
    </lineage>
</organism>
<dbReference type="Gene3D" id="3.40.50.300">
    <property type="entry name" value="P-loop containing nucleotide triphosphate hydrolases"/>
    <property type="match status" value="1"/>
</dbReference>
<evidence type="ECO:0000313" key="7">
    <source>
        <dbReference type="Proteomes" id="UP000603056"/>
    </source>
</evidence>
<keyword evidence="1" id="KW-0547">Nucleotide-binding</keyword>
<evidence type="ECO:0000256" key="3">
    <source>
        <dbReference type="ARBA" id="ARBA00022806"/>
    </source>
</evidence>
<feature type="domain" description="UvrD-like helicase C-terminal" evidence="5">
    <location>
        <begin position="1"/>
        <end position="69"/>
    </location>
</feature>